<reference evidence="10 11" key="1">
    <citation type="submission" date="2019-07" db="EMBL/GenBank/DDBJ databases">
        <title>New species of Amycolatopsis and Streptomyces.</title>
        <authorList>
            <person name="Duangmal K."/>
            <person name="Teo W.F.A."/>
            <person name="Lipun K."/>
        </authorList>
    </citation>
    <scope>NUCLEOTIDE SEQUENCE [LARGE SCALE GENOMIC DNA]</scope>
    <source>
        <strain evidence="10 11">NBRC 106415</strain>
    </source>
</reference>
<dbReference type="Pfam" id="PF05922">
    <property type="entry name" value="Inhibitor_I9"/>
    <property type="match status" value="1"/>
</dbReference>
<evidence type="ECO:0000313" key="11">
    <source>
        <dbReference type="Proteomes" id="UP000400924"/>
    </source>
</evidence>
<feature type="active site" description="Charge relay system" evidence="5">
    <location>
        <position position="203"/>
    </location>
</feature>
<dbReference type="InterPro" id="IPR006311">
    <property type="entry name" value="TAT_signal"/>
</dbReference>
<evidence type="ECO:0000256" key="7">
    <source>
        <dbReference type="SAM" id="MobiDB-lite"/>
    </source>
</evidence>
<dbReference type="InterPro" id="IPR023827">
    <property type="entry name" value="Peptidase_S8_Asp-AS"/>
</dbReference>
<keyword evidence="2 5" id="KW-0645">Protease</keyword>
<dbReference type="PROSITE" id="PS51829">
    <property type="entry name" value="P_HOMO_B"/>
    <property type="match status" value="1"/>
</dbReference>
<evidence type="ECO:0000259" key="9">
    <source>
        <dbReference type="PROSITE" id="PS51829"/>
    </source>
</evidence>
<dbReference type="Pfam" id="PF01483">
    <property type="entry name" value="P_proprotein"/>
    <property type="match status" value="1"/>
</dbReference>
<dbReference type="SUPFAM" id="SSF49785">
    <property type="entry name" value="Galactose-binding domain-like"/>
    <property type="match status" value="1"/>
</dbReference>
<dbReference type="SUPFAM" id="SSF52743">
    <property type="entry name" value="Subtilisin-like"/>
    <property type="match status" value="1"/>
</dbReference>
<evidence type="ECO:0000256" key="5">
    <source>
        <dbReference type="PROSITE-ProRule" id="PRU01240"/>
    </source>
</evidence>
<dbReference type="InterPro" id="IPR000209">
    <property type="entry name" value="Peptidase_S8/S53_dom"/>
</dbReference>
<dbReference type="GO" id="GO:0006508">
    <property type="term" value="P:proteolysis"/>
    <property type="evidence" value="ECO:0007669"/>
    <property type="project" value="UniProtKB-KW"/>
</dbReference>
<dbReference type="Proteomes" id="UP000400924">
    <property type="component" value="Unassembled WGS sequence"/>
</dbReference>
<dbReference type="PROSITE" id="PS00137">
    <property type="entry name" value="SUBTILASE_HIS"/>
    <property type="match status" value="1"/>
</dbReference>
<evidence type="ECO:0000256" key="3">
    <source>
        <dbReference type="ARBA" id="ARBA00022801"/>
    </source>
</evidence>
<dbReference type="InterPro" id="IPR036852">
    <property type="entry name" value="Peptidase_S8/S53_dom_sf"/>
</dbReference>
<dbReference type="InterPro" id="IPR022398">
    <property type="entry name" value="Peptidase_S8_His-AS"/>
</dbReference>
<feature type="region of interest" description="Disordered" evidence="7">
    <location>
        <begin position="399"/>
        <end position="434"/>
    </location>
</feature>
<dbReference type="PROSITE" id="PS51892">
    <property type="entry name" value="SUBTILASE"/>
    <property type="match status" value="1"/>
</dbReference>
<dbReference type="SUPFAM" id="SSF54897">
    <property type="entry name" value="Protease propeptides/inhibitors"/>
    <property type="match status" value="1"/>
</dbReference>
<dbReference type="Gene3D" id="3.40.50.200">
    <property type="entry name" value="Peptidase S8/S53 domain"/>
    <property type="match status" value="1"/>
</dbReference>
<proteinExistence type="inferred from homology"/>
<keyword evidence="4 5" id="KW-0720">Serine protease</keyword>
<protein>
    <submittedName>
        <fullName evidence="10">S8 family peptidase</fullName>
    </submittedName>
</protein>
<dbReference type="EMBL" id="VJZC01000509">
    <property type="protein sequence ID" value="MPY63096.1"/>
    <property type="molecule type" value="Genomic_DNA"/>
</dbReference>
<gene>
    <name evidence="10" type="ORF">FNH08_39870</name>
</gene>
<dbReference type="RefSeq" id="WP_152776406.1">
    <property type="nucleotide sequence ID" value="NZ_VJZC01000509.1"/>
</dbReference>
<dbReference type="PROSITE" id="PS00138">
    <property type="entry name" value="SUBTILASE_SER"/>
    <property type="match status" value="1"/>
</dbReference>
<dbReference type="GO" id="GO:0004252">
    <property type="term" value="F:serine-type endopeptidase activity"/>
    <property type="evidence" value="ECO:0007669"/>
    <property type="project" value="UniProtKB-UniRule"/>
</dbReference>
<organism evidence="10 11">
    <name type="scientific">Streptomyces spongiae</name>
    <dbReference type="NCBI Taxonomy" id="565072"/>
    <lineage>
        <taxon>Bacteria</taxon>
        <taxon>Bacillati</taxon>
        <taxon>Actinomycetota</taxon>
        <taxon>Actinomycetes</taxon>
        <taxon>Kitasatosporales</taxon>
        <taxon>Streptomycetaceae</taxon>
        <taxon>Streptomyces</taxon>
    </lineage>
</organism>
<feature type="active site" description="Charge relay system" evidence="5">
    <location>
        <position position="170"/>
    </location>
</feature>
<feature type="domain" description="P/Homo B" evidence="9">
    <location>
        <begin position="416"/>
        <end position="539"/>
    </location>
</feature>
<dbReference type="PRINTS" id="PR00723">
    <property type="entry name" value="SUBTILISIN"/>
</dbReference>
<dbReference type="Gene3D" id="3.30.70.80">
    <property type="entry name" value="Peptidase S8 propeptide/proteinase inhibitor I9"/>
    <property type="match status" value="1"/>
</dbReference>
<keyword evidence="3 5" id="KW-0378">Hydrolase</keyword>
<dbReference type="CDD" id="cd04077">
    <property type="entry name" value="Peptidases_S8_PCSK9_ProteinaseK_like"/>
    <property type="match status" value="1"/>
</dbReference>
<dbReference type="FunFam" id="3.40.50.200:FF:000014">
    <property type="entry name" value="Proteinase K"/>
    <property type="match status" value="1"/>
</dbReference>
<evidence type="ECO:0000256" key="6">
    <source>
        <dbReference type="RuleBase" id="RU003355"/>
    </source>
</evidence>
<dbReference type="InterPro" id="IPR015500">
    <property type="entry name" value="Peptidase_S8_subtilisin-rel"/>
</dbReference>
<evidence type="ECO:0000256" key="8">
    <source>
        <dbReference type="SAM" id="SignalP"/>
    </source>
</evidence>
<accession>A0A5N8XV32</accession>
<name>A0A5N8XV32_9ACTN</name>
<dbReference type="InterPro" id="IPR037045">
    <property type="entry name" value="S8pro/Inhibitor_I9_sf"/>
</dbReference>
<evidence type="ECO:0000256" key="1">
    <source>
        <dbReference type="ARBA" id="ARBA00011073"/>
    </source>
</evidence>
<dbReference type="PROSITE" id="PS00136">
    <property type="entry name" value="SUBTILASE_ASP"/>
    <property type="match status" value="1"/>
</dbReference>
<dbReference type="InterPro" id="IPR023828">
    <property type="entry name" value="Peptidase_S8_Ser-AS"/>
</dbReference>
<evidence type="ECO:0000313" key="10">
    <source>
        <dbReference type="EMBL" id="MPY63096.1"/>
    </source>
</evidence>
<dbReference type="PANTHER" id="PTHR43806:SF11">
    <property type="entry name" value="CEREVISIN-RELATED"/>
    <property type="match status" value="1"/>
</dbReference>
<dbReference type="InterPro" id="IPR050131">
    <property type="entry name" value="Peptidase_S8_subtilisin-like"/>
</dbReference>
<dbReference type="Pfam" id="PF00082">
    <property type="entry name" value="Peptidase_S8"/>
    <property type="match status" value="1"/>
</dbReference>
<comment type="caution">
    <text evidence="10">The sequence shown here is derived from an EMBL/GenBank/DDBJ whole genome shotgun (WGS) entry which is preliminary data.</text>
</comment>
<sequence>MFVHRSTDHRSGRRRRGVLAALTSAAAVLAVGVATAAPAAAAPAEGVIQGAGAAGAVKDSYIVVLKDSAPFRAASSKGRAVATRYGAEVTRTYKKALNGYATEMSETEAERLAADPAVAKVVQNKTVHINDTQTGPTWGLDRIDQADLPLDSAYTYPDSAGSGVTAYIIDTGVRITHTDFGGRASYGYDAVDDDSTADDGNGHGTHVAGTVASATYGVAKASDIVAVRVLDDDGSGTTDGVVAGIDWVTENARFPAVANMSLGGSADSVLDAAVANSVAAGVTYAVAAGNDNANASSYSPARVASAITVGSSTSADARSSFSNYGSSLDLFAPGSSITSTYNTSNSATSTLSGTSMASPHVAGAAAVYLGENPGATPAQVSSALTSAASASTLTSVGTGSPNLLLQVTPSGDGDDGGDEGGDTGSSFESTTDVSIPDAGSAVYSPVTVSGISGSAPSDLSVYVNIVHTYRGDLVIDLVAPDGSTYRLKSSSTSDSTDNVDATYTVNASSETTVNGTWQLKVQDVYSADTGYINSWKLTF</sequence>
<keyword evidence="8" id="KW-0732">Signal</keyword>
<keyword evidence="11" id="KW-1185">Reference proteome</keyword>
<dbReference type="InterPro" id="IPR010259">
    <property type="entry name" value="S8pro/Inhibitor_I9"/>
</dbReference>
<comment type="similarity">
    <text evidence="1 5 6">Belongs to the peptidase S8 family.</text>
</comment>
<dbReference type="InterPro" id="IPR008979">
    <property type="entry name" value="Galactose-bd-like_sf"/>
</dbReference>
<feature type="compositionally biased region" description="Acidic residues" evidence="7">
    <location>
        <begin position="412"/>
        <end position="421"/>
    </location>
</feature>
<dbReference type="InterPro" id="IPR034193">
    <property type="entry name" value="PCSK9_ProteinaseK-like"/>
</dbReference>
<dbReference type="Gene3D" id="2.60.120.260">
    <property type="entry name" value="Galactose-binding domain-like"/>
    <property type="match status" value="1"/>
</dbReference>
<feature type="chain" id="PRO_5024444104" evidence="8">
    <location>
        <begin position="37"/>
        <end position="539"/>
    </location>
</feature>
<dbReference type="InterPro" id="IPR002884">
    <property type="entry name" value="P_dom"/>
</dbReference>
<dbReference type="AlphaFoldDB" id="A0A5N8XV32"/>
<feature type="active site" description="Charge relay system" evidence="5">
    <location>
        <position position="355"/>
    </location>
</feature>
<evidence type="ECO:0000256" key="2">
    <source>
        <dbReference type="ARBA" id="ARBA00022670"/>
    </source>
</evidence>
<evidence type="ECO:0000256" key="4">
    <source>
        <dbReference type="ARBA" id="ARBA00022825"/>
    </source>
</evidence>
<dbReference type="PROSITE" id="PS51318">
    <property type="entry name" value="TAT"/>
    <property type="match status" value="1"/>
</dbReference>
<dbReference type="OrthoDB" id="9798386at2"/>
<feature type="signal peptide" evidence="8">
    <location>
        <begin position="1"/>
        <end position="36"/>
    </location>
</feature>
<dbReference type="PANTHER" id="PTHR43806">
    <property type="entry name" value="PEPTIDASE S8"/>
    <property type="match status" value="1"/>
</dbReference>
<dbReference type="GO" id="GO:0005615">
    <property type="term" value="C:extracellular space"/>
    <property type="evidence" value="ECO:0007669"/>
    <property type="project" value="TreeGrafter"/>
</dbReference>